<dbReference type="InterPro" id="IPR013656">
    <property type="entry name" value="PAS_4"/>
</dbReference>
<evidence type="ECO:0000313" key="19">
    <source>
        <dbReference type="EMBL" id="ANY83547.1"/>
    </source>
</evidence>
<evidence type="ECO:0000259" key="18">
    <source>
        <dbReference type="PROSITE" id="PS50113"/>
    </source>
</evidence>
<dbReference type="InterPro" id="IPR036890">
    <property type="entry name" value="HATPase_C_sf"/>
</dbReference>
<protein>
    <recommendedName>
        <fullName evidence="3">Blue-light-activated histidine kinase</fullName>
        <ecNumber evidence="2">2.7.13.3</ecNumber>
    </recommendedName>
</protein>
<keyword evidence="11" id="KW-0547">Nucleotide-binding</keyword>
<dbReference type="InterPro" id="IPR029016">
    <property type="entry name" value="GAF-like_dom_sf"/>
</dbReference>
<evidence type="ECO:0000256" key="8">
    <source>
        <dbReference type="ARBA" id="ARBA00022643"/>
    </source>
</evidence>
<dbReference type="PROSITE" id="PS50113">
    <property type="entry name" value="PAC"/>
    <property type="match status" value="1"/>
</dbReference>
<evidence type="ECO:0000256" key="3">
    <source>
        <dbReference type="ARBA" id="ARBA00021740"/>
    </source>
</evidence>
<dbReference type="EC" id="2.7.13.3" evidence="2"/>
<evidence type="ECO:0000256" key="5">
    <source>
        <dbReference type="ARBA" id="ARBA00022553"/>
    </source>
</evidence>
<keyword evidence="8" id="KW-0288">FMN</keyword>
<evidence type="ECO:0000256" key="16">
    <source>
        <dbReference type="ARBA" id="ARBA00023170"/>
    </source>
</evidence>
<dbReference type="InterPro" id="IPR001610">
    <property type="entry name" value="PAC"/>
</dbReference>
<dbReference type="NCBIfam" id="TIGR00229">
    <property type="entry name" value="sensory_box"/>
    <property type="match status" value="1"/>
</dbReference>
<dbReference type="PANTHER" id="PTHR41523">
    <property type="entry name" value="TWO-COMPONENT SYSTEM SENSOR PROTEIN"/>
    <property type="match status" value="1"/>
</dbReference>
<dbReference type="GO" id="GO:0004673">
    <property type="term" value="F:protein histidine kinase activity"/>
    <property type="evidence" value="ECO:0007669"/>
    <property type="project" value="UniProtKB-EC"/>
</dbReference>
<sequence length="651" mass="71723">MNWTSKQNGIVPVPPAQHILDALTGPVAVLDQTGAIIAVNEAWRTFGEANQAKEVSSVGVNYLDVCDRATGGDAACARAAAAGIRSVLAGTGSFSLEYPCHSPSEKRWFQLRASRLDHEGAIYAVVAHHDITDRILVEQERQGRLARAHRHQEQLKALAATCTRIAAVGLPEIIFREITEQARLIIGAHWALTHTIPYVLWPENPVIVSVSDKYREFPTSAIAQSGTGVYTHVVQTGQPVRLTAAELSRLPDLQGVRNAASDLLVIEGLLAVPITGVQGGLLGVLMLSDKDHGAFTPDDEAILAQLAQIAAVAAENAVQTRAERESRERLWTTHEHASVGIGETNEHGKFVTVNKGLSSITGYSRHELLGLSLFDLIPPDDLETEKALYERQIAGALKTYSLERRSIRKDGASAWLQMSSTAVFNSEGRFQYSVRVIQNIDQRKRFEQRQALLVRELHHRVRNTLAVVEALAGATARATASVRDFKRTFSSRIATLAKTQTLLTEDYWQTALLREMLLCELQPFHNKRHQRFTLEGPEVNLTADLAIPLSMALHELTANAARYGALSVRKGCVAATWDVVTTDGKRALHLQWRERNGPPVDTPTHHGFGVTLLERVLQTQCQAQVRLAFDPAGLQVEIELPLMTHRLLPDY</sequence>
<dbReference type="InterPro" id="IPR000014">
    <property type="entry name" value="PAS"/>
</dbReference>
<keyword evidence="15" id="KW-0843">Virulence</keyword>
<dbReference type="CDD" id="cd00130">
    <property type="entry name" value="PAS"/>
    <property type="match status" value="1"/>
</dbReference>
<keyword evidence="4" id="KW-0600">Photoreceptor protein</keyword>
<evidence type="ECO:0000256" key="14">
    <source>
        <dbReference type="ARBA" id="ARBA00022991"/>
    </source>
</evidence>
<dbReference type="Gene3D" id="3.30.450.20">
    <property type="entry name" value="PAS domain"/>
    <property type="match status" value="2"/>
</dbReference>
<keyword evidence="7" id="KW-0285">Flavoprotein</keyword>
<proteinExistence type="predicted"/>
<keyword evidence="14" id="KW-0157">Chromophore</keyword>
<evidence type="ECO:0000256" key="9">
    <source>
        <dbReference type="ARBA" id="ARBA00022679"/>
    </source>
</evidence>
<keyword evidence="6" id="KW-0716">Sensory transduction</keyword>
<dbReference type="SMART" id="SM00911">
    <property type="entry name" value="HWE_HK"/>
    <property type="match status" value="1"/>
</dbReference>
<feature type="domain" description="PAC" evidence="18">
    <location>
        <begin position="400"/>
        <end position="452"/>
    </location>
</feature>
<dbReference type="SMART" id="SM00065">
    <property type="entry name" value="GAF"/>
    <property type="match status" value="1"/>
</dbReference>
<dbReference type="PANTHER" id="PTHR41523:SF7">
    <property type="entry name" value="HISTIDINE KINASE"/>
    <property type="match status" value="1"/>
</dbReference>
<dbReference type="SUPFAM" id="SSF55785">
    <property type="entry name" value="PYP-like sensor domain (PAS domain)"/>
    <property type="match status" value="2"/>
</dbReference>
<reference evidence="19" key="1">
    <citation type="submission" date="2016-07" db="EMBL/GenBank/DDBJ databases">
        <title>Microvirga ossetica sp. nov. a new species of rhizobia isolated from root nodules of the legume species Vicia alpestris Steven originated from North Ossetia region in the Caucasus.</title>
        <authorList>
            <person name="Safronova V.I."/>
            <person name="Kuznetsova I.G."/>
            <person name="Sazanova A.L."/>
            <person name="Belimov A."/>
            <person name="Andronov E."/>
            <person name="Osledkin Y.S."/>
            <person name="Onishchuk O.P."/>
            <person name="Kurchak O.N."/>
            <person name="Shaposhnikov A.I."/>
            <person name="Willems A."/>
            <person name="Tikhonovich I.A."/>
        </authorList>
    </citation>
    <scope>NUCLEOTIDE SEQUENCE [LARGE SCALE GENOMIC DNA]</scope>
    <source>
        <strain evidence="19">V5/3M</strain>
        <plasmid evidence="19">unnamed3</plasmid>
    </source>
</reference>
<keyword evidence="5" id="KW-0597">Phosphoprotein</keyword>
<accession>A0A1B2EUA3</accession>
<gene>
    <name evidence="19" type="ORF">BB934_35395</name>
</gene>
<dbReference type="SUPFAM" id="SSF55781">
    <property type="entry name" value="GAF domain-like"/>
    <property type="match status" value="1"/>
</dbReference>
<dbReference type="SMART" id="SM00086">
    <property type="entry name" value="PAC"/>
    <property type="match status" value="2"/>
</dbReference>
<evidence type="ECO:0000256" key="7">
    <source>
        <dbReference type="ARBA" id="ARBA00022630"/>
    </source>
</evidence>
<keyword evidence="9" id="KW-0808">Transferase</keyword>
<keyword evidence="10" id="KW-0677">Repeat</keyword>
<feature type="domain" description="PAS" evidence="17">
    <location>
        <begin position="326"/>
        <end position="396"/>
    </location>
</feature>
<evidence type="ECO:0000256" key="6">
    <source>
        <dbReference type="ARBA" id="ARBA00022606"/>
    </source>
</evidence>
<dbReference type="Gene3D" id="3.30.565.10">
    <property type="entry name" value="Histidine kinase-like ATPase, C-terminal domain"/>
    <property type="match status" value="1"/>
</dbReference>
<evidence type="ECO:0000256" key="13">
    <source>
        <dbReference type="ARBA" id="ARBA00022840"/>
    </source>
</evidence>
<evidence type="ECO:0000256" key="2">
    <source>
        <dbReference type="ARBA" id="ARBA00012438"/>
    </source>
</evidence>
<evidence type="ECO:0000256" key="15">
    <source>
        <dbReference type="ARBA" id="ARBA00023026"/>
    </source>
</evidence>
<dbReference type="Gene3D" id="3.30.450.40">
    <property type="match status" value="1"/>
</dbReference>
<dbReference type="Pfam" id="PF13426">
    <property type="entry name" value="PAS_9"/>
    <property type="match status" value="1"/>
</dbReference>
<dbReference type="OrthoDB" id="8011448at2"/>
<keyword evidence="19" id="KW-0614">Plasmid</keyword>
<geneLocation type="plasmid" evidence="19">
    <name>unnamed3</name>
</geneLocation>
<evidence type="ECO:0000259" key="17">
    <source>
        <dbReference type="PROSITE" id="PS50112"/>
    </source>
</evidence>
<keyword evidence="13" id="KW-0067">ATP-binding</keyword>
<evidence type="ECO:0000256" key="10">
    <source>
        <dbReference type="ARBA" id="ARBA00022737"/>
    </source>
</evidence>
<evidence type="ECO:0000256" key="4">
    <source>
        <dbReference type="ARBA" id="ARBA00022543"/>
    </source>
</evidence>
<dbReference type="PROSITE" id="PS50112">
    <property type="entry name" value="PAS"/>
    <property type="match status" value="1"/>
</dbReference>
<dbReference type="InterPro" id="IPR000700">
    <property type="entry name" value="PAS-assoc_C"/>
</dbReference>
<comment type="catalytic activity">
    <reaction evidence="1">
        <text>ATP + protein L-histidine = ADP + protein N-phospho-L-histidine.</text>
        <dbReference type="EC" id="2.7.13.3"/>
    </reaction>
</comment>
<dbReference type="Pfam" id="PF08448">
    <property type="entry name" value="PAS_4"/>
    <property type="match status" value="1"/>
</dbReference>
<dbReference type="EMBL" id="CP016618">
    <property type="protein sequence ID" value="ANY83547.1"/>
    <property type="molecule type" value="Genomic_DNA"/>
</dbReference>
<organism evidence="19">
    <name type="scientific">Microvirga ossetica</name>
    <dbReference type="NCBI Taxonomy" id="1882682"/>
    <lineage>
        <taxon>Bacteria</taxon>
        <taxon>Pseudomonadati</taxon>
        <taxon>Pseudomonadota</taxon>
        <taxon>Alphaproteobacteria</taxon>
        <taxon>Hyphomicrobiales</taxon>
        <taxon>Methylobacteriaceae</taxon>
        <taxon>Microvirga</taxon>
    </lineage>
</organism>
<evidence type="ECO:0000256" key="1">
    <source>
        <dbReference type="ARBA" id="ARBA00000085"/>
    </source>
</evidence>
<dbReference type="Pfam" id="PF07536">
    <property type="entry name" value="HWE_HK"/>
    <property type="match status" value="1"/>
</dbReference>
<dbReference type="RefSeq" id="WP_099514542.1">
    <property type="nucleotide sequence ID" value="NZ_CP016618.1"/>
</dbReference>
<dbReference type="Pfam" id="PF01590">
    <property type="entry name" value="GAF"/>
    <property type="match status" value="1"/>
</dbReference>
<dbReference type="GO" id="GO:0005524">
    <property type="term" value="F:ATP binding"/>
    <property type="evidence" value="ECO:0007669"/>
    <property type="project" value="UniProtKB-KW"/>
</dbReference>
<dbReference type="SMART" id="SM00091">
    <property type="entry name" value="PAS"/>
    <property type="match status" value="2"/>
</dbReference>
<dbReference type="GO" id="GO:0009881">
    <property type="term" value="F:photoreceptor activity"/>
    <property type="evidence" value="ECO:0007669"/>
    <property type="project" value="UniProtKB-KW"/>
</dbReference>
<evidence type="ECO:0000256" key="11">
    <source>
        <dbReference type="ARBA" id="ARBA00022741"/>
    </source>
</evidence>
<dbReference type="InterPro" id="IPR035965">
    <property type="entry name" value="PAS-like_dom_sf"/>
</dbReference>
<evidence type="ECO:0000256" key="12">
    <source>
        <dbReference type="ARBA" id="ARBA00022777"/>
    </source>
</evidence>
<keyword evidence="16" id="KW-0675">Receptor</keyword>
<name>A0A1B2EUA3_9HYPH</name>
<keyword evidence="12" id="KW-0418">Kinase</keyword>
<dbReference type="InterPro" id="IPR003018">
    <property type="entry name" value="GAF"/>
</dbReference>
<dbReference type="KEGG" id="moc:BB934_35395"/>
<dbReference type="InterPro" id="IPR011102">
    <property type="entry name" value="Sig_transdc_His_kinase_HWE"/>
</dbReference>
<dbReference type="AlphaFoldDB" id="A0A1B2EUA3"/>